<feature type="transmembrane region" description="Helical" evidence="1">
    <location>
        <begin position="96"/>
        <end position="123"/>
    </location>
</feature>
<dbReference type="AlphaFoldDB" id="A0A6S6UDE5"/>
<dbReference type="EMBL" id="CACVAQ010000388">
    <property type="protein sequence ID" value="CAA6826893.1"/>
    <property type="molecule type" value="Genomic_DNA"/>
</dbReference>
<sequence length="482" mass="55197">MAFEDPKDNLIVLEKYASKNTTSFTLEDAVSVTGLPVIETDEAIKNMMEKYDCKLKVTEKGDLIYDFGPHLERRDKKPFSEYFADFMRLLWQGFQIGYKVITSVFLVAYFVVFLVALIGAALASDNKNGIGNIIAVMLRLFISIFQWNTIIGYNNRYYRQDNHGYNYQHYKQRKGILGKKKKPKNPKDEKSYVASIYDFIFGPPRVVLDPLANNQEVATFLREQKGLVSTSEIQALAGWRREEAENFMTECLGMFDGKGDVTENGTLYGDFSQLIRSKDRTGEEPVVWYWDEYEPEYELTGNSGGRDAGIIAMNTFNLIASLMLVFGGYMGPMGLDLGFFAQFLLGGFPLIYSSLFFLIPIVRWLRVRPLRKKQHELNIRKRLMRVVFQTYDQGVPHVHEIPLRTLTEVANSQRKTEEKLDAATVERVMKDTLADLGGEAYVNERAEIIYKFDLIAQELDDVDALRIQKKDDSALGDIIFEA</sequence>
<protein>
    <submittedName>
        <fullName evidence="2">Uncharacterized protein</fullName>
    </submittedName>
</protein>
<name>A0A6S6UDE5_9BACT</name>
<feature type="transmembrane region" description="Helical" evidence="1">
    <location>
        <begin position="310"/>
        <end position="331"/>
    </location>
</feature>
<dbReference type="PANTHER" id="PTHR47380:SF4">
    <property type="entry name" value="OS02G0533000 PROTEIN"/>
    <property type="match status" value="1"/>
</dbReference>
<dbReference type="PANTHER" id="PTHR47380">
    <property type="entry name" value="OS02G0533000 PROTEIN"/>
    <property type="match status" value="1"/>
</dbReference>
<dbReference type="InterPro" id="IPR044200">
    <property type="entry name" value="At5g03900-like"/>
</dbReference>
<proteinExistence type="predicted"/>
<keyword evidence="1" id="KW-0472">Membrane</keyword>
<keyword evidence="1" id="KW-1133">Transmembrane helix</keyword>
<evidence type="ECO:0000256" key="1">
    <source>
        <dbReference type="SAM" id="Phobius"/>
    </source>
</evidence>
<reference evidence="2" key="1">
    <citation type="submission" date="2020-01" db="EMBL/GenBank/DDBJ databases">
        <authorList>
            <person name="Meier V. D."/>
            <person name="Meier V D."/>
        </authorList>
    </citation>
    <scope>NUCLEOTIDE SEQUENCE</scope>
    <source>
        <strain evidence="2">HLG_WM_MAG_10</strain>
    </source>
</reference>
<feature type="transmembrane region" description="Helical" evidence="1">
    <location>
        <begin position="343"/>
        <end position="365"/>
    </location>
</feature>
<accession>A0A6S6UDE5</accession>
<feature type="transmembrane region" description="Helical" evidence="1">
    <location>
        <begin position="129"/>
        <end position="150"/>
    </location>
</feature>
<evidence type="ECO:0000313" key="2">
    <source>
        <dbReference type="EMBL" id="CAA6826893.1"/>
    </source>
</evidence>
<organism evidence="2">
    <name type="scientific">uncultured Aureispira sp</name>
    <dbReference type="NCBI Taxonomy" id="1331704"/>
    <lineage>
        <taxon>Bacteria</taxon>
        <taxon>Pseudomonadati</taxon>
        <taxon>Bacteroidota</taxon>
        <taxon>Saprospiria</taxon>
        <taxon>Saprospirales</taxon>
        <taxon>Saprospiraceae</taxon>
        <taxon>Aureispira</taxon>
        <taxon>environmental samples</taxon>
    </lineage>
</organism>
<keyword evidence="1" id="KW-0812">Transmembrane</keyword>
<gene>
    <name evidence="2" type="ORF">HELGO_WM20988</name>
</gene>